<keyword evidence="2" id="KW-1185">Reference proteome</keyword>
<dbReference type="AlphaFoldDB" id="A0ABD0KCI0"/>
<evidence type="ECO:0000313" key="2">
    <source>
        <dbReference type="Proteomes" id="UP001519460"/>
    </source>
</evidence>
<comment type="caution">
    <text evidence="1">The sequence shown here is derived from an EMBL/GenBank/DDBJ whole genome shotgun (WGS) entry which is preliminary data.</text>
</comment>
<dbReference type="Proteomes" id="UP001519460">
    <property type="component" value="Unassembled WGS sequence"/>
</dbReference>
<proteinExistence type="predicted"/>
<organism evidence="1 2">
    <name type="scientific">Batillaria attramentaria</name>
    <dbReference type="NCBI Taxonomy" id="370345"/>
    <lineage>
        <taxon>Eukaryota</taxon>
        <taxon>Metazoa</taxon>
        <taxon>Spiralia</taxon>
        <taxon>Lophotrochozoa</taxon>
        <taxon>Mollusca</taxon>
        <taxon>Gastropoda</taxon>
        <taxon>Caenogastropoda</taxon>
        <taxon>Sorbeoconcha</taxon>
        <taxon>Cerithioidea</taxon>
        <taxon>Batillariidae</taxon>
        <taxon>Batillaria</taxon>
    </lineage>
</organism>
<sequence length="58" mass="5841">MKFGCSLAHGARMKQGVGEGVGVGVAALRKGADDPGVVALRCKAPPCPCSEALHYCLG</sequence>
<reference evidence="1 2" key="1">
    <citation type="journal article" date="2023" name="Sci. Data">
        <title>Genome assembly of the Korean intertidal mud-creeper Batillaria attramentaria.</title>
        <authorList>
            <person name="Patra A.K."/>
            <person name="Ho P.T."/>
            <person name="Jun S."/>
            <person name="Lee S.J."/>
            <person name="Kim Y."/>
            <person name="Won Y.J."/>
        </authorList>
    </citation>
    <scope>NUCLEOTIDE SEQUENCE [LARGE SCALE GENOMIC DNA]</scope>
    <source>
        <strain evidence="1">Wonlab-2016</strain>
    </source>
</reference>
<accession>A0ABD0KCI0</accession>
<evidence type="ECO:0000313" key="1">
    <source>
        <dbReference type="EMBL" id="KAK7484854.1"/>
    </source>
</evidence>
<feature type="non-terminal residue" evidence="1">
    <location>
        <position position="58"/>
    </location>
</feature>
<protein>
    <submittedName>
        <fullName evidence="1">Uncharacterized protein</fullName>
    </submittedName>
</protein>
<gene>
    <name evidence="1" type="ORF">BaRGS_00023897</name>
</gene>
<name>A0ABD0KCI0_9CAEN</name>
<dbReference type="EMBL" id="JACVVK020000203">
    <property type="protein sequence ID" value="KAK7484854.1"/>
    <property type="molecule type" value="Genomic_DNA"/>
</dbReference>